<accession>X8E273</accession>
<dbReference type="PATRIC" id="fig|1299321.3.peg.575"/>
<gene>
    <name evidence="1" type="ORF">I540_0600</name>
</gene>
<proteinExistence type="predicted"/>
<reference evidence="1 2" key="1">
    <citation type="submission" date="2013-12" db="EMBL/GenBank/DDBJ databases">
        <authorList>
            <person name="Zelazny A."/>
            <person name="Olivier K."/>
            <person name="Holland S."/>
            <person name="Lenaerts A."/>
            <person name="Ordway D."/>
            <person name="DeGroote M.A."/>
            <person name="Parker T."/>
            <person name="Sizemore C."/>
            <person name="Tallon L.J."/>
            <person name="Sadzewicz L.K."/>
            <person name="Sengamalay N."/>
            <person name="Fraser C.M."/>
            <person name="Hine E."/>
            <person name="Shefchek K.A."/>
            <person name="Das S.P."/>
            <person name="Tettelin H."/>
        </authorList>
    </citation>
    <scope>NUCLEOTIDE SEQUENCE [LARGE SCALE GENOMIC DNA]</scope>
    <source>
        <strain evidence="1 2">1513</strain>
    </source>
</reference>
<protein>
    <submittedName>
        <fullName evidence="1">Uncharacterized protein</fullName>
    </submittedName>
</protein>
<evidence type="ECO:0000313" key="1">
    <source>
        <dbReference type="EMBL" id="EUA74296.1"/>
    </source>
</evidence>
<comment type="caution">
    <text evidence="1">The sequence shown here is derived from an EMBL/GenBank/DDBJ whole genome shotgun (WGS) entry which is preliminary data.</text>
</comment>
<dbReference type="EMBL" id="JAOJ01000001">
    <property type="protein sequence ID" value="EUA74296.1"/>
    <property type="molecule type" value="Genomic_DNA"/>
</dbReference>
<name>X8E273_9MYCO</name>
<dbReference type="AlphaFoldDB" id="X8E273"/>
<dbReference type="Proteomes" id="UP000023351">
    <property type="component" value="Unassembled WGS sequence"/>
</dbReference>
<sequence length="37" mass="4259">MRNPLDTLDCAERADYISRSIKAKTYEQISGVTRVTR</sequence>
<evidence type="ECO:0000313" key="2">
    <source>
        <dbReference type="Proteomes" id="UP000023351"/>
    </source>
</evidence>
<organism evidence="1 2">
    <name type="scientific">Mycobacteroides abscessus subsp. bolletii 1513</name>
    <dbReference type="NCBI Taxonomy" id="1299321"/>
    <lineage>
        <taxon>Bacteria</taxon>
        <taxon>Bacillati</taxon>
        <taxon>Actinomycetota</taxon>
        <taxon>Actinomycetes</taxon>
        <taxon>Mycobacteriales</taxon>
        <taxon>Mycobacteriaceae</taxon>
        <taxon>Mycobacteroides</taxon>
        <taxon>Mycobacteroides abscessus</taxon>
    </lineage>
</organism>